<keyword evidence="7" id="KW-0274">FAD</keyword>
<dbReference type="Gene3D" id="3.10.20.30">
    <property type="match status" value="1"/>
</dbReference>
<accession>A0ABU1TBQ0</accession>
<dbReference type="SUPFAM" id="SSF54292">
    <property type="entry name" value="2Fe-2S ferredoxin-like"/>
    <property type="match status" value="1"/>
</dbReference>
<dbReference type="InterPro" id="IPR036856">
    <property type="entry name" value="Ald_Oxase/Xan_DH_a/b_sf"/>
</dbReference>
<dbReference type="InterPro" id="IPR036884">
    <property type="entry name" value="2Fe-2S-bd_dom_sf"/>
</dbReference>
<dbReference type="Gene3D" id="3.30.365.10">
    <property type="entry name" value="Aldehyde oxidase/xanthine dehydrogenase, molybdopterin binding domain"/>
    <property type="match status" value="5"/>
</dbReference>
<dbReference type="RefSeq" id="WP_310096250.1">
    <property type="nucleotide sequence ID" value="NZ_JAVDUU010000002.1"/>
</dbReference>
<proteinExistence type="inferred from homology"/>
<comment type="cofactor">
    <cofactor evidence="2">
        <name>FAD</name>
        <dbReference type="ChEBI" id="CHEBI:57692"/>
    </cofactor>
</comment>
<dbReference type="InterPro" id="IPR002346">
    <property type="entry name" value="Mopterin_DH_FAD-bd"/>
</dbReference>
<dbReference type="SUPFAM" id="SSF56176">
    <property type="entry name" value="FAD-binding/transporter-associated domain-like"/>
    <property type="match status" value="1"/>
</dbReference>
<dbReference type="InterPro" id="IPR036010">
    <property type="entry name" value="2Fe-2S_ferredoxin-like_sf"/>
</dbReference>
<dbReference type="EMBL" id="JAVDUU010000002">
    <property type="protein sequence ID" value="MDR6942749.1"/>
    <property type="molecule type" value="Genomic_DNA"/>
</dbReference>
<dbReference type="Gene3D" id="1.10.150.120">
    <property type="entry name" value="[2Fe-2S]-binding domain"/>
    <property type="match status" value="1"/>
</dbReference>
<dbReference type="InterPro" id="IPR002888">
    <property type="entry name" value="2Fe-2S-bd"/>
</dbReference>
<keyword evidence="6" id="KW-0479">Metal-binding</keyword>
<reference evidence="12 13" key="1">
    <citation type="submission" date="2023-07" db="EMBL/GenBank/DDBJ databases">
        <title>Sorghum-associated microbial communities from plants grown in Nebraska, USA.</title>
        <authorList>
            <person name="Schachtman D."/>
        </authorList>
    </citation>
    <scope>NUCLEOTIDE SEQUENCE [LARGE SCALE GENOMIC DNA]</scope>
    <source>
        <strain evidence="12 13">3262</strain>
    </source>
</reference>
<evidence type="ECO:0000256" key="6">
    <source>
        <dbReference type="ARBA" id="ARBA00022723"/>
    </source>
</evidence>
<dbReference type="SMART" id="SM01092">
    <property type="entry name" value="CO_deh_flav_C"/>
    <property type="match status" value="1"/>
</dbReference>
<dbReference type="Pfam" id="PF01799">
    <property type="entry name" value="Fer2_2"/>
    <property type="match status" value="1"/>
</dbReference>
<keyword evidence="8 12" id="KW-0560">Oxidoreductase</keyword>
<dbReference type="InterPro" id="IPR001041">
    <property type="entry name" value="2Fe-2S_ferredoxin-type"/>
</dbReference>
<dbReference type="PROSITE" id="PS00197">
    <property type="entry name" value="2FE2S_FER_1"/>
    <property type="match status" value="1"/>
</dbReference>
<feature type="domain" description="2Fe-2S ferredoxin-type" evidence="10">
    <location>
        <begin position="3"/>
        <end position="91"/>
    </location>
</feature>
<keyword evidence="9" id="KW-0408">Iron</keyword>
<evidence type="ECO:0000256" key="2">
    <source>
        <dbReference type="ARBA" id="ARBA00001974"/>
    </source>
</evidence>
<dbReference type="SUPFAM" id="SSF55447">
    <property type="entry name" value="CO dehydrogenase flavoprotein C-terminal domain-like"/>
    <property type="match status" value="1"/>
</dbReference>
<gene>
    <name evidence="12" type="ORF">J2W55_002591</name>
</gene>
<name>A0ABU1TBQ0_9SPHI</name>
<evidence type="ECO:0000313" key="13">
    <source>
        <dbReference type="Proteomes" id="UP001247620"/>
    </source>
</evidence>
<evidence type="ECO:0000313" key="12">
    <source>
        <dbReference type="EMBL" id="MDR6942749.1"/>
    </source>
</evidence>
<dbReference type="InterPro" id="IPR008274">
    <property type="entry name" value="AldOxase/xan_DH_MoCoBD1"/>
</dbReference>
<dbReference type="PROSITE" id="PS51085">
    <property type="entry name" value="2FE2S_FER_2"/>
    <property type="match status" value="1"/>
</dbReference>
<evidence type="ECO:0000259" key="11">
    <source>
        <dbReference type="PROSITE" id="PS51387"/>
    </source>
</evidence>
<dbReference type="GO" id="GO:0004855">
    <property type="term" value="F:xanthine oxidase activity"/>
    <property type="evidence" value="ECO:0007669"/>
    <property type="project" value="UniProtKB-EC"/>
</dbReference>
<dbReference type="Pfam" id="PF00111">
    <property type="entry name" value="Fer2"/>
    <property type="match status" value="1"/>
</dbReference>
<comment type="caution">
    <text evidence="12">The sequence shown here is derived from an EMBL/GenBank/DDBJ whole genome shotgun (WGS) entry which is preliminary data.</text>
</comment>
<dbReference type="InterPro" id="IPR037165">
    <property type="entry name" value="AldOxase/xan_DH_Mopterin-bd_sf"/>
</dbReference>
<dbReference type="PIRSF" id="PIRSF000127">
    <property type="entry name" value="Xanthine_DH"/>
    <property type="match status" value="1"/>
</dbReference>
<dbReference type="InterPro" id="IPR000674">
    <property type="entry name" value="Ald_Oxase/Xan_DH_a/b"/>
</dbReference>
<evidence type="ECO:0000256" key="5">
    <source>
        <dbReference type="ARBA" id="ARBA00022630"/>
    </source>
</evidence>
<organism evidence="12 13">
    <name type="scientific">Mucilaginibacter pocheonensis</name>
    <dbReference type="NCBI Taxonomy" id="398050"/>
    <lineage>
        <taxon>Bacteria</taxon>
        <taxon>Pseudomonadati</taxon>
        <taxon>Bacteroidota</taxon>
        <taxon>Sphingobacteriia</taxon>
        <taxon>Sphingobacteriales</taxon>
        <taxon>Sphingobacteriaceae</taxon>
        <taxon>Mucilaginibacter</taxon>
    </lineage>
</organism>
<dbReference type="PANTHER" id="PTHR11908:SF132">
    <property type="entry name" value="ALDEHYDE OXIDASE 1-RELATED"/>
    <property type="match status" value="1"/>
</dbReference>
<dbReference type="PANTHER" id="PTHR11908">
    <property type="entry name" value="XANTHINE DEHYDROGENASE"/>
    <property type="match status" value="1"/>
</dbReference>
<sequence length="1521" mass="166069">MSNSISFFLNGQQVVVENPAVDTLLIDYLRSPDVHLAGPKKPCGQGGCGGCTVILSHWDSDHNKAEHRAINSCLRPLIAVDGMVVTTVEGTGGARRPNPEFLTQTPVASRFAPPADSPLPEAILEAHEKAQAKRADVAHAIAKVEKAALSPDLLLKTQTSPHPSEQSNLGMNPVAHRLAMNNGTQCGYCTVGFVMNMSEFILNNPQATQEEIEAIFDGNICRCTGYRSILTGMKTFASDWTVQDEEDRMKCLGDESVQQQLPAPFIVIPFPPEAEQPVPAASIQTKEKQWISPLTLVELANDLNNFKERRIHIVHANTAYGIYKQEFLDADIVIDISHIPELNTPTEVTAEYIKVSAGTTYSDFISIVEQALQTFEHNIPEGRDPETTPWGAALFMAQRTAGRIVRNAATIGGNAMLVFKHIAAGTGEPFPSDMLTILSACRAEVLFIDPFSTYGLIIESASIEDICGRFEKNPDLAKSFILVGFNLRFGDPNTVALAQKVALRDVNAHSIVNAGCSIRFDAGLKVIESTLMFGGLAPYPWMAVGTSMLMEGKELTLDLIPDLIDSLNKETSAVLSQYESRMSGLPSEGFTRAYKQQLAASFLYKAIVNALLQKDVPVPLHIRSSGDITWGRWGVSTGYQYYEPQEFRAPVAQPYIKFTAMEQASGQLHYTHELAVPPNTVNAALVQSRRALANYHFIVPGTEGTASTADLRNHLSQKFTGFIDLVTCEAFKNGATNMQGMGADQPVFAIEQVNYVGQSIALVGADNEIEAATIADYVADQCVAYTAVQIDPDPNNWKNKPVLSIDDAITHDNIFPDWPTTASFISHIWDITRPGSQLEWVTQKDALDKAIVSRTGLVDGNSCQITESTQLTGGQAHFYMETQAAIAQPVDGGKIVIKSSTQSPMTIHGTIASALGAQYNSIDIQVPPVGGGFGGKTEQTRFVAAATAVAAKALKKTVRLALTREQDTAMVGKRHAYYSQYQVAIDDGKTTPTNKGIIRGLSNKMWGDGGAFYDCSFIVSNCIITRADNAYRIANFQAQIDVCRTNTAPSTAFRAFGDVQGKVMMENAIDDAAFSINMSAEQVRKINLYDRGDVTPFGQALSYCYMKDVWEYLKTVCKYDIKVAAVEKYNRENKWRKQGLAIIPVKYGSGYNLTMLEQAGAYVSVYQGDGSIIIHQGGVEMGQGLLTQVRQVAAYILNVPMSLIEIESPKTSIITNPTSTGASTGTTYSAEAVKRICEQLRSRLTEFGYEMLKQYGDEWCEERGIAFWNYGVQGWQAKPTKGGFHPIIWQNLVAMAYQNRVSLTSTLNIPIHGGEVPFPNITYKTYKQQPIIPGYESSPKGVPGEFDSFSGFTYSAACAVVDVDILTGETKILSADIVYDAGWSMNQAIDIGQVEGAFVQGIGYVLSEKLVFEPEGPNEGRLNTLNTWTYKPPATTSIPLEMNVHLFPRGSVKVPESPTDIMSAKEIGEPPLVLASSVFFAVKAAIRASRIERGLSGLFKFDSPATVQEVSRACEIDNQYT</sequence>
<dbReference type="InterPro" id="IPR016169">
    <property type="entry name" value="FAD-bd_PCMH_sub2"/>
</dbReference>
<evidence type="ECO:0000256" key="8">
    <source>
        <dbReference type="ARBA" id="ARBA00023002"/>
    </source>
</evidence>
<dbReference type="Gene3D" id="3.90.1170.50">
    <property type="entry name" value="Aldehyde oxidase/xanthine dehydrogenase, a/b hammerhead"/>
    <property type="match status" value="1"/>
</dbReference>
<dbReference type="Pfam" id="PF02738">
    <property type="entry name" value="MoCoBD_1"/>
    <property type="match status" value="1"/>
</dbReference>
<dbReference type="SUPFAM" id="SSF54665">
    <property type="entry name" value="CO dehydrogenase molybdoprotein N-domain-like"/>
    <property type="match status" value="1"/>
</dbReference>
<dbReference type="InterPro" id="IPR036318">
    <property type="entry name" value="FAD-bd_PCMH-like_sf"/>
</dbReference>
<evidence type="ECO:0000256" key="4">
    <source>
        <dbReference type="ARBA" id="ARBA00022505"/>
    </source>
</evidence>
<dbReference type="Gene3D" id="3.30.465.10">
    <property type="match status" value="1"/>
</dbReference>
<dbReference type="InterPro" id="IPR006058">
    <property type="entry name" value="2Fe2S_fd_BS"/>
</dbReference>
<keyword evidence="5" id="KW-0285">Flavoprotein</keyword>
<evidence type="ECO:0000256" key="1">
    <source>
        <dbReference type="ARBA" id="ARBA00001924"/>
    </source>
</evidence>
<protein>
    <submittedName>
        <fullName evidence="12">Xanthine dehydrogenase/oxidase</fullName>
        <ecNumber evidence="12">1.17.1.4</ecNumber>
        <ecNumber evidence="12">1.17.3.2</ecNumber>
    </submittedName>
</protein>
<dbReference type="SUPFAM" id="SSF56003">
    <property type="entry name" value="Molybdenum cofactor-binding domain"/>
    <property type="match status" value="1"/>
</dbReference>
<keyword evidence="4" id="KW-0500">Molybdenum</keyword>
<dbReference type="SUPFAM" id="SSF47741">
    <property type="entry name" value="CO dehydrogenase ISP C-domain like"/>
    <property type="match status" value="1"/>
</dbReference>
<dbReference type="SMART" id="SM01008">
    <property type="entry name" value="Ald_Xan_dh_C"/>
    <property type="match status" value="1"/>
</dbReference>
<comment type="cofactor">
    <cofactor evidence="1">
        <name>Mo-molybdopterin</name>
        <dbReference type="ChEBI" id="CHEBI:71302"/>
    </cofactor>
</comment>
<dbReference type="InterPro" id="IPR016166">
    <property type="entry name" value="FAD-bd_PCMH"/>
</dbReference>
<dbReference type="Pfam" id="PF03450">
    <property type="entry name" value="CO_deh_flav_C"/>
    <property type="match status" value="1"/>
</dbReference>
<dbReference type="InterPro" id="IPR012675">
    <property type="entry name" value="Beta-grasp_dom_sf"/>
</dbReference>
<dbReference type="InterPro" id="IPR016208">
    <property type="entry name" value="Ald_Oxase/xanthine_DH-like"/>
</dbReference>
<dbReference type="EC" id="1.17.3.2" evidence="12"/>
<dbReference type="Pfam" id="PF00941">
    <property type="entry name" value="FAD_binding_5"/>
    <property type="match status" value="1"/>
</dbReference>
<evidence type="ECO:0000259" key="10">
    <source>
        <dbReference type="PROSITE" id="PS51085"/>
    </source>
</evidence>
<comment type="similarity">
    <text evidence="3">Belongs to the xanthine dehydrogenase family.</text>
</comment>
<dbReference type="InterPro" id="IPR046867">
    <property type="entry name" value="AldOxase/xan_DH_MoCoBD2"/>
</dbReference>
<feature type="domain" description="FAD-binding PCMH-type" evidence="11">
    <location>
        <begin position="283"/>
        <end position="508"/>
    </location>
</feature>
<evidence type="ECO:0000256" key="3">
    <source>
        <dbReference type="ARBA" id="ARBA00006849"/>
    </source>
</evidence>
<dbReference type="EC" id="1.17.1.4" evidence="12"/>
<dbReference type="InterPro" id="IPR005107">
    <property type="entry name" value="CO_DH_flav_C"/>
</dbReference>
<evidence type="ECO:0000256" key="7">
    <source>
        <dbReference type="ARBA" id="ARBA00022827"/>
    </source>
</evidence>
<dbReference type="Pfam" id="PF20256">
    <property type="entry name" value="MoCoBD_2"/>
    <property type="match status" value="1"/>
</dbReference>
<dbReference type="Proteomes" id="UP001247620">
    <property type="component" value="Unassembled WGS sequence"/>
</dbReference>
<keyword evidence="13" id="KW-1185">Reference proteome</keyword>
<dbReference type="Gene3D" id="3.30.390.50">
    <property type="entry name" value="CO dehydrogenase flavoprotein, C-terminal domain"/>
    <property type="match status" value="1"/>
</dbReference>
<dbReference type="InterPro" id="IPR036683">
    <property type="entry name" value="CO_DH_flav_C_dom_sf"/>
</dbReference>
<dbReference type="PROSITE" id="PS51387">
    <property type="entry name" value="FAD_PCMH"/>
    <property type="match status" value="1"/>
</dbReference>
<dbReference type="GO" id="GO:0004854">
    <property type="term" value="F:xanthine dehydrogenase activity"/>
    <property type="evidence" value="ECO:0007669"/>
    <property type="project" value="UniProtKB-EC"/>
</dbReference>
<evidence type="ECO:0000256" key="9">
    <source>
        <dbReference type="ARBA" id="ARBA00023004"/>
    </source>
</evidence>